<evidence type="ECO:0000256" key="1">
    <source>
        <dbReference type="SAM" id="Phobius"/>
    </source>
</evidence>
<protein>
    <submittedName>
        <fullName evidence="2">ABC transporter permease</fullName>
    </submittedName>
</protein>
<sequence length="246" mass="26557">MTAPSFTTVLAVEVRKLRRSLAAMIAVAAPSIIAVFLFFNVVRMNKAVPWFVWMGNMTGLWAAFMLPLSITALTALMAQMEHAPKSWDHLRALPMPRWMPYAAKLLCTAMLTAAMSVILLMLGVAAVEAAALVKPAIAPTGTLQLAVVATTLLKMYFSSLLMTAIQLWLAIRFVSFVPAMATGIAGAFFAMVASGAWQGVFLPWQMPINMMAKDPWAVNTALMLGMGGGAIASVFLILHLAKREVL</sequence>
<feature type="transmembrane region" description="Helical" evidence="1">
    <location>
        <begin position="59"/>
        <end position="80"/>
    </location>
</feature>
<feature type="transmembrane region" description="Helical" evidence="1">
    <location>
        <begin position="169"/>
        <end position="196"/>
    </location>
</feature>
<evidence type="ECO:0000313" key="3">
    <source>
        <dbReference type="Proteomes" id="UP001597283"/>
    </source>
</evidence>
<feature type="transmembrane region" description="Helical" evidence="1">
    <location>
        <begin position="101"/>
        <end position="124"/>
    </location>
</feature>
<evidence type="ECO:0000313" key="2">
    <source>
        <dbReference type="EMBL" id="MFD1786177.1"/>
    </source>
</evidence>
<dbReference type="CDD" id="cd21809">
    <property type="entry name" value="ABC-2_lan_permease-like"/>
    <property type="match status" value="1"/>
</dbReference>
<comment type="caution">
    <text evidence="2">The sequence shown here is derived from an EMBL/GenBank/DDBJ whole genome shotgun (WGS) entry which is preliminary data.</text>
</comment>
<dbReference type="RefSeq" id="WP_380937910.1">
    <property type="nucleotide sequence ID" value="NZ_JBHUFC010000001.1"/>
</dbReference>
<accession>A0ABW4N7Q9</accession>
<feature type="transmembrane region" description="Helical" evidence="1">
    <location>
        <begin position="216"/>
        <end position="241"/>
    </location>
</feature>
<dbReference type="Pfam" id="PF12730">
    <property type="entry name" value="ABC2_membrane_4"/>
    <property type="match status" value="1"/>
</dbReference>
<proteinExistence type="predicted"/>
<reference evidence="3" key="1">
    <citation type="journal article" date="2019" name="Int. J. Syst. Evol. Microbiol.">
        <title>The Global Catalogue of Microorganisms (GCM) 10K type strain sequencing project: providing services to taxonomists for standard genome sequencing and annotation.</title>
        <authorList>
            <consortium name="The Broad Institute Genomics Platform"/>
            <consortium name="The Broad Institute Genome Sequencing Center for Infectious Disease"/>
            <person name="Wu L."/>
            <person name="Ma J."/>
        </authorList>
    </citation>
    <scope>NUCLEOTIDE SEQUENCE [LARGE SCALE GENOMIC DNA]</scope>
    <source>
        <strain evidence="3">Q85</strain>
    </source>
</reference>
<keyword evidence="1" id="KW-0812">Transmembrane</keyword>
<keyword evidence="1" id="KW-0472">Membrane</keyword>
<organism evidence="2 3">
    <name type="scientific">Sphingomonas floccifaciens</name>
    <dbReference type="NCBI Taxonomy" id="1844115"/>
    <lineage>
        <taxon>Bacteria</taxon>
        <taxon>Pseudomonadati</taxon>
        <taxon>Pseudomonadota</taxon>
        <taxon>Alphaproteobacteria</taxon>
        <taxon>Sphingomonadales</taxon>
        <taxon>Sphingomonadaceae</taxon>
        <taxon>Sphingomonas</taxon>
    </lineage>
</organism>
<dbReference type="Proteomes" id="UP001597283">
    <property type="component" value="Unassembled WGS sequence"/>
</dbReference>
<dbReference type="EMBL" id="JBHUFC010000001">
    <property type="protein sequence ID" value="MFD1786177.1"/>
    <property type="molecule type" value="Genomic_DNA"/>
</dbReference>
<keyword evidence="1" id="KW-1133">Transmembrane helix</keyword>
<feature type="transmembrane region" description="Helical" evidence="1">
    <location>
        <begin position="21"/>
        <end position="39"/>
    </location>
</feature>
<keyword evidence="3" id="KW-1185">Reference proteome</keyword>
<name>A0ABW4N7Q9_9SPHN</name>
<gene>
    <name evidence="2" type="ORF">ACFSC3_01195</name>
</gene>